<keyword evidence="1" id="KW-1133">Transmembrane helix</keyword>
<evidence type="ECO:0000313" key="2">
    <source>
        <dbReference type="EMBL" id="RCI15174.1"/>
    </source>
</evidence>
<keyword evidence="3" id="KW-1185">Reference proteome</keyword>
<evidence type="ECO:0000256" key="1">
    <source>
        <dbReference type="SAM" id="Phobius"/>
    </source>
</evidence>
<name>A0A367LL63_9HYPO</name>
<sequence length="209" mass="22782">MHIFFSHKGGLGWFKIHVKVRVALVYYILTYLASLCGPDQDGRFSTERNAYAMDSRWNSSLLLFLAAWFLLLQPSAGGGFFSKFIPKPKSREISITLSHPMRPQSLHIILHGRDFAPSRLRRNGGIGTTGSLPVTSQRGLEFCPPVYGGQITTDPPLEDQGSALLPTPGTWHVSYAGLSSYTILLLSGHVLSRGQAAQASTPLSIASIA</sequence>
<proteinExistence type="predicted"/>
<feature type="transmembrane region" description="Helical" evidence="1">
    <location>
        <begin position="20"/>
        <end position="40"/>
    </location>
</feature>
<keyword evidence="1" id="KW-0812">Transmembrane</keyword>
<comment type="caution">
    <text evidence="2">The sequence shown here is derived from an EMBL/GenBank/DDBJ whole genome shotgun (WGS) entry which is preliminary data.</text>
</comment>
<dbReference type="EMBL" id="LKCN02000003">
    <property type="protein sequence ID" value="RCI15174.1"/>
    <property type="molecule type" value="Genomic_DNA"/>
</dbReference>
<organism evidence="2 3">
    <name type="scientific">Ophiocordyceps polyrhachis-furcata BCC 54312</name>
    <dbReference type="NCBI Taxonomy" id="1330021"/>
    <lineage>
        <taxon>Eukaryota</taxon>
        <taxon>Fungi</taxon>
        <taxon>Dikarya</taxon>
        <taxon>Ascomycota</taxon>
        <taxon>Pezizomycotina</taxon>
        <taxon>Sordariomycetes</taxon>
        <taxon>Hypocreomycetidae</taxon>
        <taxon>Hypocreales</taxon>
        <taxon>Ophiocordycipitaceae</taxon>
        <taxon>Ophiocordyceps</taxon>
    </lineage>
</organism>
<dbReference type="AlphaFoldDB" id="A0A367LL63"/>
<evidence type="ECO:0000313" key="3">
    <source>
        <dbReference type="Proteomes" id="UP000253664"/>
    </source>
</evidence>
<accession>A0A367LL63</accession>
<feature type="transmembrane region" description="Helical" evidence="1">
    <location>
        <begin position="60"/>
        <end position="81"/>
    </location>
</feature>
<keyword evidence="1" id="KW-0472">Membrane</keyword>
<protein>
    <submittedName>
        <fullName evidence="2">Uncharacterized protein</fullName>
    </submittedName>
</protein>
<gene>
    <name evidence="2" type="ORF">L249_6883</name>
</gene>
<dbReference type="Proteomes" id="UP000253664">
    <property type="component" value="Unassembled WGS sequence"/>
</dbReference>
<reference evidence="2 3" key="1">
    <citation type="journal article" date="2015" name="BMC Genomics">
        <title>Insights from the genome of Ophiocordyceps polyrhachis-furcata to pathogenicity and host specificity in insect fungi.</title>
        <authorList>
            <person name="Wichadakul D."/>
            <person name="Kobmoo N."/>
            <person name="Ingsriswang S."/>
            <person name="Tangphatsornruang S."/>
            <person name="Chantasingh D."/>
            <person name="Luangsa-ard J.J."/>
            <person name="Eurwilaichitr L."/>
        </authorList>
    </citation>
    <scope>NUCLEOTIDE SEQUENCE [LARGE SCALE GENOMIC DNA]</scope>
    <source>
        <strain evidence="2 3">BCC 54312</strain>
    </source>
</reference>